<evidence type="ECO:0000256" key="1">
    <source>
        <dbReference type="ARBA" id="ARBA00006110"/>
    </source>
</evidence>
<feature type="coiled-coil region" evidence="2">
    <location>
        <begin position="216"/>
        <end position="243"/>
    </location>
</feature>
<dbReference type="GO" id="GO:0034456">
    <property type="term" value="C:UTP-C complex"/>
    <property type="evidence" value="ECO:0007669"/>
    <property type="project" value="TreeGrafter"/>
</dbReference>
<accession>A0A8B8KPA2</accession>
<feature type="region of interest" description="Disordered" evidence="3">
    <location>
        <begin position="70"/>
        <end position="101"/>
    </location>
</feature>
<dbReference type="GO" id="GO:0032545">
    <property type="term" value="C:CURI complex"/>
    <property type="evidence" value="ECO:0007669"/>
    <property type="project" value="TreeGrafter"/>
</dbReference>
<dbReference type="RefSeq" id="XP_027345681.1">
    <property type="nucleotide sequence ID" value="XM_027489880.1"/>
</dbReference>
<feature type="domain" description="Ribosomal RNA-processing protein 7 C-terminal" evidence="4">
    <location>
        <begin position="126"/>
        <end position="249"/>
    </location>
</feature>
<feature type="region of interest" description="Disordered" evidence="3">
    <location>
        <begin position="1"/>
        <end position="25"/>
    </location>
</feature>
<dbReference type="PANTHER" id="PTHR13191:SF0">
    <property type="entry name" value="RIBOSOMAL RNA-PROCESSING PROTEIN 7 HOMOLOG A-RELATED"/>
    <property type="match status" value="1"/>
</dbReference>
<name>A0A8B8KPA2_ABRPR</name>
<protein>
    <submittedName>
        <fullName evidence="6">Ribosomal RNA-processing protein 7 homolog A-like isoform X1</fullName>
    </submittedName>
</protein>
<dbReference type="CDD" id="cd12951">
    <property type="entry name" value="RRP7_Rrp7A"/>
    <property type="match status" value="1"/>
</dbReference>
<evidence type="ECO:0000313" key="5">
    <source>
        <dbReference type="Proteomes" id="UP000694853"/>
    </source>
</evidence>
<dbReference type="Gene3D" id="6.10.250.1770">
    <property type="match status" value="1"/>
</dbReference>
<feature type="compositionally biased region" description="Basic residues" evidence="3">
    <location>
        <begin position="70"/>
        <end position="79"/>
    </location>
</feature>
<evidence type="ECO:0000256" key="2">
    <source>
        <dbReference type="SAM" id="Coils"/>
    </source>
</evidence>
<dbReference type="GO" id="GO:0000028">
    <property type="term" value="P:ribosomal small subunit assembly"/>
    <property type="evidence" value="ECO:0007669"/>
    <property type="project" value="TreeGrafter"/>
</dbReference>
<dbReference type="Proteomes" id="UP000694853">
    <property type="component" value="Unplaced"/>
</dbReference>
<feature type="compositionally biased region" description="Basic and acidic residues" evidence="3">
    <location>
        <begin position="80"/>
        <end position="97"/>
    </location>
</feature>
<dbReference type="GO" id="GO:0006364">
    <property type="term" value="P:rRNA processing"/>
    <property type="evidence" value="ECO:0007669"/>
    <property type="project" value="TreeGrafter"/>
</dbReference>
<evidence type="ECO:0000256" key="3">
    <source>
        <dbReference type="SAM" id="MobiDB-lite"/>
    </source>
</evidence>
<dbReference type="KEGG" id="aprc:113857724"/>
<proteinExistence type="inferred from homology"/>
<reference evidence="5" key="1">
    <citation type="journal article" date="2019" name="Toxins">
        <title>Detection of Abrin-Like and Prepropulchellin-Like Toxin Genes and Transcripts Using Whole Genome Sequencing and Full-Length Transcript Sequencing of Abrus precatorius.</title>
        <authorList>
            <person name="Hovde B.T."/>
            <person name="Daligault H.E."/>
            <person name="Hanschen E.R."/>
            <person name="Kunde Y.A."/>
            <person name="Johnson M.B."/>
            <person name="Starkenburg S.R."/>
            <person name="Johnson S.L."/>
        </authorList>
    </citation>
    <scope>NUCLEOTIDE SEQUENCE [LARGE SCALE GENOMIC DNA]</scope>
</reference>
<organism evidence="5 6">
    <name type="scientific">Abrus precatorius</name>
    <name type="common">Indian licorice</name>
    <name type="synonym">Glycine abrus</name>
    <dbReference type="NCBI Taxonomy" id="3816"/>
    <lineage>
        <taxon>Eukaryota</taxon>
        <taxon>Viridiplantae</taxon>
        <taxon>Streptophyta</taxon>
        <taxon>Embryophyta</taxon>
        <taxon>Tracheophyta</taxon>
        <taxon>Spermatophyta</taxon>
        <taxon>Magnoliopsida</taxon>
        <taxon>eudicotyledons</taxon>
        <taxon>Gunneridae</taxon>
        <taxon>Pentapetalae</taxon>
        <taxon>rosids</taxon>
        <taxon>fabids</taxon>
        <taxon>Fabales</taxon>
        <taxon>Fabaceae</taxon>
        <taxon>Papilionoideae</taxon>
        <taxon>50 kb inversion clade</taxon>
        <taxon>NPAAA clade</taxon>
        <taxon>indigoferoid/millettioid clade</taxon>
        <taxon>Abreae</taxon>
        <taxon>Abrus</taxon>
    </lineage>
</organism>
<keyword evidence="5" id="KW-1185">Reference proteome</keyword>
<comment type="similarity">
    <text evidence="1">Belongs to the RRP7 family.</text>
</comment>
<gene>
    <name evidence="6" type="primary">LOC113857724</name>
</gene>
<reference evidence="6" key="2">
    <citation type="submission" date="2025-08" db="UniProtKB">
        <authorList>
            <consortium name="RefSeq"/>
        </authorList>
    </citation>
    <scope>IDENTIFICATION</scope>
    <source>
        <tissue evidence="6">Young leaves</tissue>
    </source>
</reference>
<evidence type="ECO:0000313" key="6">
    <source>
        <dbReference type="RefSeq" id="XP_027345681.1"/>
    </source>
</evidence>
<dbReference type="Pfam" id="PF12923">
    <property type="entry name" value="RRP7"/>
    <property type="match status" value="1"/>
</dbReference>
<keyword evidence="2" id="KW-0175">Coiled coil</keyword>
<dbReference type="OrthoDB" id="5390at2759"/>
<dbReference type="AlphaFoldDB" id="A0A8B8KPA2"/>
<sequence>MKRKGKSKTEELIVEKKTKRKNKKNVDAETDITLNIQDGVVNDHALEAKEIQDFKEHGVANIVAAIKPCRSKKTKKKRRKEESFGKELPKSPEKEGAPDLDEIYVVSSGDEDCSKGMKKWVMEYHESRLGLKVLQHQIDDFITAHEEKLEEERREKEAHAAEGGWTVVVHHKGRKKTTDSESGVAVVSVAQAAVENKMAKKKHKGVGLDFYRFQKKEAQRNEIMTLQSKFEEDKKRLQQLRAARKFRPY</sequence>
<dbReference type="InterPro" id="IPR024326">
    <property type="entry name" value="RRP7_C"/>
</dbReference>
<feature type="compositionally biased region" description="Basic and acidic residues" evidence="3">
    <location>
        <begin position="7"/>
        <end position="16"/>
    </location>
</feature>
<dbReference type="GeneID" id="113857724"/>
<dbReference type="PANTHER" id="PTHR13191">
    <property type="entry name" value="RIBOSOMAL RNA PROCESSING PROTEIN 7-RELATED"/>
    <property type="match status" value="1"/>
</dbReference>
<evidence type="ECO:0000259" key="4">
    <source>
        <dbReference type="Pfam" id="PF12923"/>
    </source>
</evidence>
<dbReference type="InterPro" id="IPR040446">
    <property type="entry name" value="RRP7"/>
</dbReference>